<dbReference type="SUPFAM" id="SSF50729">
    <property type="entry name" value="PH domain-like"/>
    <property type="match status" value="1"/>
</dbReference>
<dbReference type="AlphaFoldDB" id="A0A267GXF5"/>
<protein>
    <recommendedName>
        <fullName evidence="6">PH domain-containing protein</fullName>
    </recommendedName>
</protein>
<dbReference type="GO" id="GO:0007165">
    <property type="term" value="P:signal transduction"/>
    <property type="evidence" value="ECO:0007669"/>
    <property type="project" value="InterPro"/>
</dbReference>
<dbReference type="SUPFAM" id="SSF48350">
    <property type="entry name" value="GTPase activation domain, GAP"/>
    <property type="match status" value="1"/>
</dbReference>
<dbReference type="InterPro" id="IPR001849">
    <property type="entry name" value="PH_domain"/>
</dbReference>
<sequence>KQMAEDSLSATASAREQTGLSSSIESAERAVIEGWIQVQGFLGQRWSNRYARLFSNGQFLVYKKKSNSPELDDLLLLQQLDLTKCDLKTFDDTADEKEFQFSILPTTDSAAAASAPTPLTIRVSSRPQLKRWLAQLYLVAYASRGGVAFGQPLSEVMTRQVAAGGQAYLPRLVGDCLDRLSLLLTPESCQSPIRLRASGRASSVRQLKRAYQRGDRVRPLEFSANDAVSLLRLYLAELPEPVVPAKVRAELLARCSTSLRRKSGGSVLLGMAGSDQLQSASEASQKEKDDFSTAANRLLKPVDQGGLMPPENLNLLLALCRYMRRQVDSGLETVDSLSGQFAASLFSARIDTTSCYDNDTDTTDKAGGNFITRTIRSRTNRTRSASCFDATILVKAAEEIANDSTVLANLIERFDQVFAGLCMTKILSPLLETKRDSVATLNSPPVDVSAATVLLLRLLAKRESEVTHLERELKSTKLLLDSRHCAEGQHEIDKDTLMTASAEGCDDCQPMREFSSILNSRLDAMMEEFDALATRNLVLVSCLANKF</sequence>
<evidence type="ECO:0000313" key="5">
    <source>
        <dbReference type="Proteomes" id="UP000215902"/>
    </source>
</evidence>
<dbReference type="PROSITE" id="PS50003">
    <property type="entry name" value="PH_DOMAIN"/>
    <property type="match status" value="1"/>
</dbReference>
<dbReference type="InterPro" id="IPR000198">
    <property type="entry name" value="RhoGAP_dom"/>
</dbReference>
<keyword evidence="1" id="KW-0343">GTPase activation</keyword>
<dbReference type="GO" id="GO:0005096">
    <property type="term" value="F:GTPase activator activity"/>
    <property type="evidence" value="ECO:0007669"/>
    <property type="project" value="UniProtKB-KW"/>
</dbReference>
<organism evidence="4 5">
    <name type="scientific">Macrostomum lignano</name>
    <dbReference type="NCBI Taxonomy" id="282301"/>
    <lineage>
        <taxon>Eukaryota</taxon>
        <taxon>Metazoa</taxon>
        <taxon>Spiralia</taxon>
        <taxon>Lophotrochozoa</taxon>
        <taxon>Platyhelminthes</taxon>
        <taxon>Rhabditophora</taxon>
        <taxon>Macrostomorpha</taxon>
        <taxon>Macrostomida</taxon>
        <taxon>Macrostomidae</taxon>
        <taxon>Macrostomum</taxon>
    </lineage>
</organism>
<name>A0A267GXF5_9PLAT</name>
<dbReference type="OrthoDB" id="185175at2759"/>
<accession>A0A267GXF5</accession>
<dbReference type="Proteomes" id="UP000215902">
    <property type="component" value="Unassembled WGS sequence"/>
</dbReference>
<dbReference type="InterPro" id="IPR008936">
    <property type="entry name" value="Rho_GTPase_activation_prot"/>
</dbReference>
<dbReference type="InterPro" id="IPR011993">
    <property type="entry name" value="PH-like_dom_sf"/>
</dbReference>
<feature type="domain" description="PH" evidence="2">
    <location>
        <begin position="29"/>
        <end position="141"/>
    </location>
</feature>
<evidence type="ECO:0000313" key="4">
    <source>
        <dbReference type="EMBL" id="PAA90124.1"/>
    </source>
</evidence>
<evidence type="ECO:0008006" key="6">
    <source>
        <dbReference type="Google" id="ProtNLM"/>
    </source>
</evidence>
<dbReference type="STRING" id="282301.A0A267GXF5"/>
<dbReference type="Gene3D" id="1.10.555.10">
    <property type="entry name" value="Rho GTPase activation protein"/>
    <property type="match status" value="1"/>
</dbReference>
<feature type="non-terminal residue" evidence="4">
    <location>
        <position position="1"/>
    </location>
</feature>
<dbReference type="Pfam" id="PF00169">
    <property type="entry name" value="PH"/>
    <property type="match status" value="1"/>
</dbReference>
<proteinExistence type="predicted"/>
<dbReference type="Pfam" id="PF00620">
    <property type="entry name" value="RhoGAP"/>
    <property type="match status" value="1"/>
</dbReference>
<evidence type="ECO:0000259" key="2">
    <source>
        <dbReference type="PROSITE" id="PS50003"/>
    </source>
</evidence>
<dbReference type="SMART" id="SM00324">
    <property type="entry name" value="RhoGAP"/>
    <property type="match status" value="1"/>
</dbReference>
<evidence type="ECO:0000259" key="3">
    <source>
        <dbReference type="PROSITE" id="PS50238"/>
    </source>
</evidence>
<dbReference type="SMART" id="SM00233">
    <property type="entry name" value="PH"/>
    <property type="match status" value="1"/>
</dbReference>
<comment type="caution">
    <text evidence="4">The sequence shown here is derived from an EMBL/GenBank/DDBJ whole genome shotgun (WGS) entry which is preliminary data.</text>
</comment>
<gene>
    <name evidence="4" type="ORF">BOX15_Mlig025652g1</name>
</gene>
<keyword evidence="5" id="KW-1185">Reference proteome</keyword>
<dbReference type="Gene3D" id="2.30.29.30">
    <property type="entry name" value="Pleckstrin-homology domain (PH domain)/Phosphotyrosine-binding domain (PTB)"/>
    <property type="match status" value="1"/>
</dbReference>
<feature type="domain" description="Rho-GAP" evidence="3">
    <location>
        <begin position="151"/>
        <end position="418"/>
    </location>
</feature>
<evidence type="ECO:0000256" key="1">
    <source>
        <dbReference type="ARBA" id="ARBA00022468"/>
    </source>
</evidence>
<reference evidence="4 5" key="1">
    <citation type="submission" date="2017-06" db="EMBL/GenBank/DDBJ databases">
        <title>A platform for efficient transgenesis in Macrostomum lignano, a flatworm model organism for stem cell research.</title>
        <authorList>
            <person name="Berezikov E."/>
        </authorList>
    </citation>
    <scope>NUCLEOTIDE SEQUENCE [LARGE SCALE GENOMIC DNA]</scope>
    <source>
        <strain evidence="4">DV1</strain>
        <tissue evidence="4">Whole organism</tissue>
    </source>
</reference>
<dbReference type="PROSITE" id="PS50238">
    <property type="entry name" value="RHOGAP"/>
    <property type="match status" value="1"/>
</dbReference>
<dbReference type="EMBL" id="NIVC01000126">
    <property type="protein sequence ID" value="PAA90124.1"/>
    <property type="molecule type" value="Genomic_DNA"/>
</dbReference>